<dbReference type="VEuPathDB" id="VectorBase:GAUT016311"/>
<keyword evidence="1" id="KW-0472">Membrane</keyword>
<sequence>MNMRKKKKKKKKVFQYIRTQVHMQSLQCNLILRGRKHVTNRIYCMPPPTKPVVWNVVQAMAVLNCNYQVGASICTLLLLLVLLLLLLPLLLLHRQDDLASQKNETLPV</sequence>
<evidence type="ECO:0000256" key="1">
    <source>
        <dbReference type="SAM" id="Phobius"/>
    </source>
</evidence>
<keyword evidence="1" id="KW-0812">Transmembrane</keyword>
<reference evidence="2" key="1">
    <citation type="submission" date="2020-05" db="UniProtKB">
        <authorList>
            <consortium name="EnsemblMetazoa"/>
        </authorList>
    </citation>
    <scope>IDENTIFICATION</scope>
    <source>
        <strain evidence="2">TTRI</strain>
    </source>
</reference>
<proteinExistence type="predicted"/>
<evidence type="ECO:0000313" key="3">
    <source>
        <dbReference type="Proteomes" id="UP000078200"/>
    </source>
</evidence>
<name>A0A1A9UUU6_GLOAU</name>
<feature type="transmembrane region" description="Helical" evidence="1">
    <location>
        <begin position="69"/>
        <end position="91"/>
    </location>
</feature>
<organism evidence="2 3">
    <name type="scientific">Glossina austeni</name>
    <name type="common">Savannah tsetse fly</name>
    <dbReference type="NCBI Taxonomy" id="7395"/>
    <lineage>
        <taxon>Eukaryota</taxon>
        <taxon>Metazoa</taxon>
        <taxon>Ecdysozoa</taxon>
        <taxon>Arthropoda</taxon>
        <taxon>Hexapoda</taxon>
        <taxon>Insecta</taxon>
        <taxon>Pterygota</taxon>
        <taxon>Neoptera</taxon>
        <taxon>Endopterygota</taxon>
        <taxon>Diptera</taxon>
        <taxon>Brachycera</taxon>
        <taxon>Muscomorpha</taxon>
        <taxon>Hippoboscoidea</taxon>
        <taxon>Glossinidae</taxon>
        <taxon>Glossina</taxon>
    </lineage>
</organism>
<protein>
    <submittedName>
        <fullName evidence="2">Uncharacterized protein</fullName>
    </submittedName>
</protein>
<keyword evidence="1" id="KW-1133">Transmembrane helix</keyword>
<keyword evidence="3" id="KW-1185">Reference proteome</keyword>
<accession>A0A1A9UUU6</accession>
<dbReference type="EnsemblMetazoa" id="GAUT016311-RA">
    <property type="protein sequence ID" value="GAUT016311-PA"/>
    <property type="gene ID" value="GAUT016311"/>
</dbReference>
<evidence type="ECO:0000313" key="2">
    <source>
        <dbReference type="EnsemblMetazoa" id="GAUT016311-PA"/>
    </source>
</evidence>
<dbReference type="Proteomes" id="UP000078200">
    <property type="component" value="Unassembled WGS sequence"/>
</dbReference>
<dbReference type="AlphaFoldDB" id="A0A1A9UUU6"/>